<keyword evidence="1" id="KW-0732">Signal</keyword>
<sequence length="136" mass="14750">MSPPRAILALALVSACAQAGPSSRTLHYIDKTLVSTPPVDHRAYAAYMQAQLALDADPPDLGRALQQIDLALRYDRDDPHLWTTRGEIELRLGDVDAARRSSARALAFGPEYPPALQLAAQLQLPGGRQVAEARAR</sequence>
<proteinExistence type="predicted"/>
<evidence type="ECO:0000313" key="3">
    <source>
        <dbReference type="Proteomes" id="UP000199400"/>
    </source>
</evidence>
<dbReference type="EMBL" id="FOMX01000024">
    <property type="protein sequence ID" value="SFE98224.1"/>
    <property type="molecule type" value="Genomic_DNA"/>
</dbReference>
<feature type="signal peptide" evidence="1">
    <location>
        <begin position="1"/>
        <end position="19"/>
    </location>
</feature>
<protein>
    <submittedName>
        <fullName evidence="2">Uncharacterized protein</fullName>
    </submittedName>
</protein>
<dbReference type="AlphaFoldDB" id="A0A1I2EYL6"/>
<evidence type="ECO:0000256" key="1">
    <source>
        <dbReference type="SAM" id="SignalP"/>
    </source>
</evidence>
<dbReference type="Gene3D" id="1.25.40.10">
    <property type="entry name" value="Tetratricopeptide repeat domain"/>
    <property type="match status" value="1"/>
</dbReference>
<dbReference type="SUPFAM" id="SSF48452">
    <property type="entry name" value="TPR-like"/>
    <property type="match status" value="1"/>
</dbReference>
<organism evidence="2 3">
    <name type="scientific">Nannocystis exedens</name>
    <dbReference type="NCBI Taxonomy" id="54"/>
    <lineage>
        <taxon>Bacteria</taxon>
        <taxon>Pseudomonadati</taxon>
        <taxon>Myxococcota</taxon>
        <taxon>Polyangia</taxon>
        <taxon>Nannocystales</taxon>
        <taxon>Nannocystaceae</taxon>
        <taxon>Nannocystis</taxon>
    </lineage>
</organism>
<gene>
    <name evidence="2" type="ORF">SAMN02745121_06360</name>
</gene>
<reference evidence="3" key="1">
    <citation type="submission" date="2016-10" db="EMBL/GenBank/DDBJ databases">
        <authorList>
            <person name="Varghese N."/>
            <person name="Submissions S."/>
        </authorList>
    </citation>
    <scope>NUCLEOTIDE SEQUENCE [LARGE SCALE GENOMIC DNA]</scope>
    <source>
        <strain evidence="3">ATCC 25963</strain>
    </source>
</reference>
<dbReference type="PROSITE" id="PS51257">
    <property type="entry name" value="PROKAR_LIPOPROTEIN"/>
    <property type="match status" value="1"/>
</dbReference>
<dbReference type="RefSeq" id="WP_096327772.1">
    <property type="nucleotide sequence ID" value="NZ_FOMX01000024.1"/>
</dbReference>
<dbReference type="Proteomes" id="UP000199400">
    <property type="component" value="Unassembled WGS sequence"/>
</dbReference>
<name>A0A1I2EYL6_9BACT</name>
<accession>A0A1I2EYL6</accession>
<dbReference type="InterPro" id="IPR011990">
    <property type="entry name" value="TPR-like_helical_dom_sf"/>
</dbReference>
<keyword evidence="3" id="KW-1185">Reference proteome</keyword>
<feature type="chain" id="PRO_5011623905" evidence="1">
    <location>
        <begin position="20"/>
        <end position="136"/>
    </location>
</feature>
<evidence type="ECO:0000313" key="2">
    <source>
        <dbReference type="EMBL" id="SFE98224.1"/>
    </source>
</evidence>